<evidence type="ECO:0000256" key="10">
    <source>
        <dbReference type="ARBA" id="ARBA00023014"/>
    </source>
</evidence>
<keyword evidence="10" id="KW-0411">Iron-sulfur</keyword>
<dbReference type="GO" id="GO:0008173">
    <property type="term" value="F:RNA methyltransferase activity"/>
    <property type="evidence" value="ECO:0007669"/>
    <property type="project" value="InterPro"/>
</dbReference>
<evidence type="ECO:0000259" key="12">
    <source>
        <dbReference type="PROSITE" id="PS51918"/>
    </source>
</evidence>
<evidence type="ECO:0000256" key="5">
    <source>
        <dbReference type="ARBA" id="ARBA00022603"/>
    </source>
</evidence>
<dbReference type="InterPro" id="IPR007197">
    <property type="entry name" value="rSAM"/>
</dbReference>
<keyword evidence="8" id="KW-0479">Metal-binding</keyword>
<evidence type="ECO:0000256" key="2">
    <source>
        <dbReference type="ARBA" id="ARBA00004496"/>
    </source>
</evidence>
<dbReference type="CDD" id="cd01335">
    <property type="entry name" value="Radical_SAM"/>
    <property type="match status" value="1"/>
</dbReference>
<evidence type="ECO:0000313" key="13">
    <source>
        <dbReference type="EnsemblProtists" id="EOD38480"/>
    </source>
</evidence>
<dbReference type="RefSeq" id="XP_005790909.1">
    <property type="nucleotide sequence ID" value="XM_005790852.1"/>
</dbReference>
<accession>A0A0D3KRU5</accession>
<proteinExistence type="predicted"/>
<dbReference type="Gene3D" id="3.20.20.70">
    <property type="entry name" value="Aldolase class I"/>
    <property type="match status" value="1"/>
</dbReference>
<keyword evidence="6" id="KW-0808">Transferase</keyword>
<feature type="region of interest" description="Disordered" evidence="11">
    <location>
        <begin position="346"/>
        <end position="368"/>
    </location>
</feature>
<evidence type="ECO:0000256" key="7">
    <source>
        <dbReference type="ARBA" id="ARBA00022691"/>
    </source>
</evidence>
<dbReference type="InterPro" id="IPR013785">
    <property type="entry name" value="Aldolase_TIM"/>
</dbReference>
<dbReference type="GO" id="GO:0046872">
    <property type="term" value="F:metal ion binding"/>
    <property type="evidence" value="ECO:0007669"/>
    <property type="project" value="UniProtKB-KW"/>
</dbReference>
<evidence type="ECO:0000256" key="1">
    <source>
        <dbReference type="ARBA" id="ARBA00001966"/>
    </source>
</evidence>
<evidence type="ECO:0000256" key="9">
    <source>
        <dbReference type="ARBA" id="ARBA00023004"/>
    </source>
</evidence>
<evidence type="ECO:0000313" key="14">
    <source>
        <dbReference type="Proteomes" id="UP000013827"/>
    </source>
</evidence>
<dbReference type="EnsemblProtists" id="EOD38480">
    <property type="protein sequence ID" value="EOD38480"/>
    <property type="gene ID" value="EMIHUDRAFT_224575"/>
</dbReference>
<evidence type="ECO:0000256" key="6">
    <source>
        <dbReference type="ARBA" id="ARBA00022679"/>
    </source>
</evidence>
<dbReference type="PaxDb" id="2903-EOD38480"/>
<keyword evidence="14" id="KW-1185">Reference proteome</keyword>
<dbReference type="SFLD" id="SFLDF00275">
    <property type="entry name" value="adenosine_C2_methyltransferase"/>
    <property type="match status" value="1"/>
</dbReference>
<keyword evidence="7" id="KW-0949">S-adenosyl-L-methionine</keyword>
<dbReference type="Pfam" id="PF04055">
    <property type="entry name" value="Radical_SAM"/>
    <property type="match status" value="1"/>
</dbReference>
<dbReference type="PIRSF" id="PIRSF006004">
    <property type="entry name" value="CHP00048"/>
    <property type="match status" value="1"/>
</dbReference>
<feature type="domain" description="Radical SAM core" evidence="12">
    <location>
        <begin position="98"/>
        <end position="328"/>
    </location>
</feature>
<dbReference type="InterPro" id="IPR058240">
    <property type="entry name" value="rSAM_sf"/>
</dbReference>
<name>A0A0D3KRU5_EMIH1</name>
<dbReference type="GO" id="GO:0005737">
    <property type="term" value="C:cytoplasm"/>
    <property type="evidence" value="ECO:0007669"/>
    <property type="project" value="UniProtKB-SubCell"/>
</dbReference>
<keyword evidence="9" id="KW-0408">Iron</keyword>
<reference evidence="14" key="1">
    <citation type="journal article" date="2013" name="Nature">
        <title>Pan genome of the phytoplankton Emiliania underpins its global distribution.</title>
        <authorList>
            <person name="Read B.A."/>
            <person name="Kegel J."/>
            <person name="Klute M.J."/>
            <person name="Kuo A."/>
            <person name="Lefebvre S.C."/>
            <person name="Maumus F."/>
            <person name="Mayer C."/>
            <person name="Miller J."/>
            <person name="Monier A."/>
            <person name="Salamov A."/>
            <person name="Young J."/>
            <person name="Aguilar M."/>
            <person name="Claverie J.M."/>
            <person name="Frickenhaus S."/>
            <person name="Gonzalez K."/>
            <person name="Herman E.K."/>
            <person name="Lin Y.C."/>
            <person name="Napier J."/>
            <person name="Ogata H."/>
            <person name="Sarno A.F."/>
            <person name="Shmutz J."/>
            <person name="Schroeder D."/>
            <person name="de Vargas C."/>
            <person name="Verret F."/>
            <person name="von Dassow P."/>
            <person name="Valentin K."/>
            <person name="Van de Peer Y."/>
            <person name="Wheeler G."/>
            <person name="Dacks J.B."/>
            <person name="Delwiche C.F."/>
            <person name="Dyhrman S.T."/>
            <person name="Glockner G."/>
            <person name="John U."/>
            <person name="Richards T."/>
            <person name="Worden A.Z."/>
            <person name="Zhang X."/>
            <person name="Grigoriev I.V."/>
            <person name="Allen A.E."/>
            <person name="Bidle K."/>
            <person name="Borodovsky M."/>
            <person name="Bowler C."/>
            <person name="Brownlee C."/>
            <person name="Cock J.M."/>
            <person name="Elias M."/>
            <person name="Gladyshev V.N."/>
            <person name="Groth M."/>
            <person name="Guda C."/>
            <person name="Hadaegh A."/>
            <person name="Iglesias-Rodriguez M.D."/>
            <person name="Jenkins J."/>
            <person name="Jones B.M."/>
            <person name="Lawson T."/>
            <person name="Leese F."/>
            <person name="Lindquist E."/>
            <person name="Lobanov A."/>
            <person name="Lomsadze A."/>
            <person name="Malik S.B."/>
            <person name="Marsh M.E."/>
            <person name="Mackinder L."/>
            <person name="Mock T."/>
            <person name="Mueller-Roeber B."/>
            <person name="Pagarete A."/>
            <person name="Parker M."/>
            <person name="Probert I."/>
            <person name="Quesneville H."/>
            <person name="Raines C."/>
            <person name="Rensing S.A."/>
            <person name="Riano-Pachon D.M."/>
            <person name="Richier S."/>
            <person name="Rokitta S."/>
            <person name="Shiraiwa Y."/>
            <person name="Soanes D.M."/>
            <person name="van der Giezen M."/>
            <person name="Wahlund T.M."/>
            <person name="Williams B."/>
            <person name="Wilson W."/>
            <person name="Wolfe G."/>
            <person name="Wurch L.L."/>
        </authorList>
    </citation>
    <scope>NUCLEOTIDE SEQUENCE</scope>
</reference>
<evidence type="ECO:0000256" key="11">
    <source>
        <dbReference type="SAM" id="MobiDB-lite"/>
    </source>
</evidence>
<evidence type="ECO:0000256" key="4">
    <source>
        <dbReference type="ARBA" id="ARBA00022490"/>
    </source>
</evidence>
<dbReference type="SFLD" id="SFLDS00029">
    <property type="entry name" value="Radical_SAM"/>
    <property type="match status" value="1"/>
</dbReference>
<comment type="subcellular location">
    <subcellularLocation>
        <location evidence="2">Cytoplasm</location>
    </subcellularLocation>
</comment>
<keyword evidence="4" id="KW-0963">Cytoplasm</keyword>
<dbReference type="GO" id="GO:0051539">
    <property type="term" value="F:4 iron, 4 sulfur cluster binding"/>
    <property type="evidence" value="ECO:0007669"/>
    <property type="project" value="UniProtKB-KW"/>
</dbReference>
<sequence length="368" mass="39227">MGLLGQSSRPPLLAVPPTAAADLLGGSGRAKIVWSQLRDGRDPFEESSGLGHKARHALELAFSAQPPHSLLTSTVSACGTRKLLLRLRRGDEAVIIPQGAFSTLCVSSQVGCRQGCTFCATGTMGLLRSLAADEILAQLHAAAAAVRQHGMPPLRNVFMGMGEPADNVEEALSPGERQRRRGRSYVCVSTVGPSPGHIRALEPLPARLAWSVHAADDRLRRLLVPTTRHRMSELRDAWGETADRGLMAEVTLIDGVNDGADAAASLHGLLAPLPGKTRVNLIPYNANAGLGAAGRLFRPAQPEAVRAFQRRLLDRGLICTVRTPRGNEESSACGMLRVEHAKGSRASRGDLASSVSDEFKEADTARMQ</sequence>
<dbReference type="PANTHER" id="PTHR30544:SF5">
    <property type="entry name" value="RADICAL SAM CORE DOMAIN-CONTAINING PROTEIN"/>
    <property type="match status" value="1"/>
</dbReference>
<dbReference type="eggNOG" id="ENOG502QV91">
    <property type="taxonomic scope" value="Eukaryota"/>
</dbReference>
<dbReference type="GeneID" id="17283750"/>
<keyword evidence="3" id="KW-0004">4Fe-4S</keyword>
<dbReference type="Proteomes" id="UP000013827">
    <property type="component" value="Unassembled WGS sequence"/>
</dbReference>
<dbReference type="SUPFAM" id="SSF102114">
    <property type="entry name" value="Radical SAM enzymes"/>
    <property type="match status" value="1"/>
</dbReference>
<keyword evidence="5" id="KW-0489">Methyltransferase</keyword>
<feature type="compositionally biased region" description="Basic and acidic residues" evidence="11">
    <location>
        <begin position="357"/>
        <end position="368"/>
    </location>
</feature>
<comment type="cofactor">
    <cofactor evidence="1">
        <name>[4Fe-4S] cluster</name>
        <dbReference type="ChEBI" id="CHEBI:49883"/>
    </cofactor>
</comment>
<dbReference type="InterPro" id="IPR004383">
    <property type="entry name" value="rRNA_lsu_MTrfase_RlmN/Cfr"/>
</dbReference>
<dbReference type="PROSITE" id="PS51918">
    <property type="entry name" value="RADICAL_SAM"/>
    <property type="match status" value="1"/>
</dbReference>
<dbReference type="GO" id="GO:0070475">
    <property type="term" value="P:rRNA base methylation"/>
    <property type="evidence" value="ECO:0007669"/>
    <property type="project" value="TreeGrafter"/>
</dbReference>
<evidence type="ECO:0000256" key="8">
    <source>
        <dbReference type="ARBA" id="ARBA00022723"/>
    </source>
</evidence>
<dbReference type="GO" id="GO:0030488">
    <property type="term" value="P:tRNA methylation"/>
    <property type="evidence" value="ECO:0007669"/>
    <property type="project" value="TreeGrafter"/>
</dbReference>
<dbReference type="KEGG" id="ehx:EMIHUDRAFT_224575"/>
<organism evidence="13 14">
    <name type="scientific">Emiliania huxleyi (strain CCMP1516)</name>
    <dbReference type="NCBI Taxonomy" id="280463"/>
    <lineage>
        <taxon>Eukaryota</taxon>
        <taxon>Haptista</taxon>
        <taxon>Haptophyta</taxon>
        <taxon>Prymnesiophyceae</taxon>
        <taxon>Isochrysidales</taxon>
        <taxon>Noelaerhabdaceae</taxon>
        <taxon>Emiliania</taxon>
    </lineage>
</organism>
<dbReference type="InterPro" id="IPR040072">
    <property type="entry name" value="Methyltransferase_A"/>
</dbReference>
<evidence type="ECO:0000256" key="3">
    <source>
        <dbReference type="ARBA" id="ARBA00022485"/>
    </source>
</evidence>
<reference evidence="13" key="2">
    <citation type="submission" date="2024-10" db="UniProtKB">
        <authorList>
            <consortium name="EnsemblProtists"/>
        </authorList>
    </citation>
    <scope>IDENTIFICATION</scope>
</reference>
<dbReference type="PANTHER" id="PTHR30544">
    <property type="entry name" value="23S RRNA METHYLTRANSFERASE"/>
    <property type="match status" value="1"/>
</dbReference>
<dbReference type="SFLD" id="SFLDG01062">
    <property type="entry name" value="methyltransferase_(Class_A)"/>
    <property type="match status" value="1"/>
</dbReference>
<dbReference type="AlphaFoldDB" id="A0A0D3KRU5"/>
<dbReference type="STRING" id="2903.R1FHH2"/>
<dbReference type="HOGENOM" id="CLU_029101_2_1_1"/>
<dbReference type="OMA" id="MGEPAHN"/>
<protein>
    <recommendedName>
        <fullName evidence="12">Radical SAM core domain-containing protein</fullName>
    </recommendedName>
</protein>